<evidence type="ECO:0000313" key="3">
    <source>
        <dbReference type="Proteomes" id="UP000366872"/>
    </source>
</evidence>
<dbReference type="PANTHER" id="PTHR43798:SF33">
    <property type="entry name" value="HYDROLASE, PUTATIVE (AFU_ORTHOLOGUE AFUA_2G14860)-RELATED"/>
    <property type="match status" value="1"/>
</dbReference>
<dbReference type="RefSeq" id="WP_136077323.1">
    <property type="nucleotide sequence ID" value="NZ_CAAHFG010000001.1"/>
</dbReference>
<name>A0A6C2TVB3_PONDE</name>
<evidence type="ECO:0000313" key="2">
    <source>
        <dbReference type="EMBL" id="VGO11575.1"/>
    </source>
</evidence>
<gene>
    <name evidence="2" type="ORF">PDESU_00120</name>
</gene>
<proteinExistence type="predicted"/>
<organism evidence="2 3">
    <name type="scientific">Pontiella desulfatans</name>
    <dbReference type="NCBI Taxonomy" id="2750659"/>
    <lineage>
        <taxon>Bacteria</taxon>
        <taxon>Pseudomonadati</taxon>
        <taxon>Kiritimatiellota</taxon>
        <taxon>Kiritimatiellia</taxon>
        <taxon>Kiritimatiellales</taxon>
        <taxon>Pontiellaceae</taxon>
        <taxon>Pontiella</taxon>
    </lineage>
</organism>
<dbReference type="InterPro" id="IPR000073">
    <property type="entry name" value="AB_hydrolase_1"/>
</dbReference>
<dbReference type="PANTHER" id="PTHR43798">
    <property type="entry name" value="MONOACYLGLYCEROL LIPASE"/>
    <property type="match status" value="1"/>
</dbReference>
<reference evidence="2 3" key="1">
    <citation type="submission" date="2019-04" db="EMBL/GenBank/DDBJ databases">
        <authorList>
            <person name="Van Vliet M D."/>
        </authorList>
    </citation>
    <scope>NUCLEOTIDE SEQUENCE [LARGE SCALE GENOMIC DNA]</scope>
    <source>
        <strain evidence="2 3">F1</strain>
    </source>
</reference>
<dbReference type="InterPro" id="IPR050266">
    <property type="entry name" value="AB_hydrolase_sf"/>
</dbReference>
<feature type="domain" description="AB hydrolase-1" evidence="1">
    <location>
        <begin position="16"/>
        <end position="234"/>
    </location>
</feature>
<protein>
    <recommendedName>
        <fullName evidence="1">AB hydrolase-1 domain-containing protein</fullName>
    </recommendedName>
</protein>
<dbReference type="InterPro" id="IPR029058">
    <property type="entry name" value="AB_hydrolase_fold"/>
</dbReference>
<dbReference type="EMBL" id="CAAHFG010000001">
    <property type="protein sequence ID" value="VGO11575.1"/>
    <property type="molecule type" value="Genomic_DNA"/>
</dbReference>
<evidence type="ECO:0000259" key="1">
    <source>
        <dbReference type="Pfam" id="PF00561"/>
    </source>
</evidence>
<dbReference type="Gene3D" id="3.40.50.1820">
    <property type="entry name" value="alpha/beta hydrolase"/>
    <property type="match status" value="1"/>
</dbReference>
<dbReference type="AlphaFoldDB" id="A0A6C2TVB3"/>
<sequence>MFYKTYGKGQRLYLAFHGWAGDHREFAAIAARLPDDACWVSVDLPGYGDSPAPPAWNIEAITEQLSFELSDLLDKHDDITLVGFCSGVVLGIELARKRPNSIKRMVMIDPFAFLPWYFKIFTLGEFGRRAYASTFMSPAGRKITDSILSSMQTSDADFTGAFVEADHELIQNYLRLFATLNGRQVFSGFEIDVEIALGEKTFGAVKKSVRQIQEQWPDARVHELSRTGHLPLVKGARKLRRIIFGG</sequence>
<keyword evidence="3" id="KW-1185">Reference proteome</keyword>
<dbReference type="SUPFAM" id="SSF53474">
    <property type="entry name" value="alpha/beta-Hydrolases"/>
    <property type="match status" value="1"/>
</dbReference>
<dbReference type="GO" id="GO:0016020">
    <property type="term" value="C:membrane"/>
    <property type="evidence" value="ECO:0007669"/>
    <property type="project" value="TreeGrafter"/>
</dbReference>
<dbReference type="Proteomes" id="UP000366872">
    <property type="component" value="Unassembled WGS sequence"/>
</dbReference>
<dbReference type="Pfam" id="PF00561">
    <property type="entry name" value="Abhydrolase_1"/>
    <property type="match status" value="1"/>
</dbReference>
<accession>A0A6C2TVB3</accession>